<keyword evidence="2" id="KW-1185">Reference proteome</keyword>
<dbReference type="Gene3D" id="3.90.1720.10">
    <property type="entry name" value="endopeptidase domain like (from Nostoc punctiforme)"/>
    <property type="match status" value="1"/>
</dbReference>
<dbReference type="OrthoDB" id="95478at2"/>
<evidence type="ECO:0000313" key="2">
    <source>
        <dbReference type="Proteomes" id="UP000243207"/>
    </source>
</evidence>
<name>A0A1H1QF17_9GAMM</name>
<dbReference type="InterPro" id="IPR038765">
    <property type="entry name" value="Papain-like_cys_pep_sf"/>
</dbReference>
<dbReference type="STRING" id="487184.SAMN05216421_1123"/>
<dbReference type="EMBL" id="LT629736">
    <property type="protein sequence ID" value="SDS22088.1"/>
    <property type="molecule type" value="Genomic_DNA"/>
</dbReference>
<organism evidence="1 2">
    <name type="scientific">Halopseudomonas xinjiangensis</name>
    <dbReference type="NCBI Taxonomy" id="487184"/>
    <lineage>
        <taxon>Bacteria</taxon>
        <taxon>Pseudomonadati</taxon>
        <taxon>Pseudomonadota</taxon>
        <taxon>Gammaproteobacteria</taxon>
        <taxon>Pseudomonadales</taxon>
        <taxon>Pseudomonadaceae</taxon>
        <taxon>Halopseudomonas</taxon>
    </lineage>
</organism>
<dbReference type="AlphaFoldDB" id="A0A1H1QF17"/>
<dbReference type="SUPFAM" id="SSF54001">
    <property type="entry name" value="Cysteine proteinases"/>
    <property type="match status" value="1"/>
</dbReference>
<dbReference type="InterPro" id="IPR024453">
    <property type="entry name" value="Peptidase_C92"/>
</dbReference>
<dbReference type="Pfam" id="PF05708">
    <property type="entry name" value="Peptidase_C92"/>
    <property type="match status" value="1"/>
</dbReference>
<protein>
    <submittedName>
        <fullName evidence="1">Permuted papain-like amidase enzyme, YaeF/YiiX, C92 family</fullName>
    </submittedName>
</protein>
<evidence type="ECO:0000313" key="1">
    <source>
        <dbReference type="EMBL" id="SDS22088.1"/>
    </source>
</evidence>
<gene>
    <name evidence="1" type="ORF">SAMN05216421_1123</name>
</gene>
<dbReference type="RefSeq" id="WP_093392229.1">
    <property type="nucleotide sequence ID" value="NZ_LT629736.1"/>
</dbReference>
<dbReference type="Proteomes" id="UP000243207">
    <property type="component" value="Chromosome I"/>
</dbReference>
<sequence>MKIVFSTGPHLSSWALRTALMSEWSHCGVIMEDDKTVIEASAKHGVVETPVEKFTRYGRWVIQDVPVPDEAAAYAAAREELGKGYDWLGLLGIAAQRDWNHADRWFCSELVQWAKVSGGLLDLRFDQRRITPRDLWLLPYPVTVSEGVKAGTA</sequence>
<accession>A0A1H1QF17</accession>
<reference evidence="2" key="1">
    <citation type="submission" date="2016-10" db="EMBL/GenBank/DDBJ databases">
        <authorList>
            <person name="Varghese N."/>
            <person name="Submissions S."/>
        </authorList>
    </citation>
    <scope>NUCLEOTIDE SEQUENCE [LARGE SCALE GENOMIC DNA]</scope>
    <source>
        <strain evidence="2">NRRL B-51270</strain>
    </source>
</reference>
<proteinExistence type="predicted"/>